<evidence type="ECO:0008006" key="4">
    <source>
        <dbReference type="Google" id="ProtNLM"/>
    </source>
</evidence>
<reference evidence="2 3" key="1">
    <citation type="journal article" date="2024" name="Plant Biotechnol. J.">
        <title>Dendrobium thyrsiflorum genome and its molecular insights into genes involved in important horticultural traits.</title>
        <authorList>
            <person name="Chen B."/>
            <person name="Wang J.Y."/>
            <person name="Zheng P.J."/>
            <person name="Li K.L."/>
            <person name="Liang Y.M."/>
            <person name="Chen X.F."/>
            <person name="Zhang C."/>
            <person name="Zhao X."/>
            <person name="He X."/>
            <person name="Zhang G.Q."/>
            <person name="Liu Z.J."/>
            <person name="Xu Q."/>
        </authorList>
    </citation>
    <scope>NUCLEOTIDE SEQUENCE [LARGE SCALE GENOMIC DNA]</scope>
    <source>
        <strain evidence="2">GZMU011</strain>
    </source>
</reference>
<accession>A0ABD0V865</accession>
<protein>
    <recommendedName>
        <fullName evidence="4">Endonuclease/exonuclease/phosphatase domain-containing protein</fullName>
    </recommendedName>
</protein>
<evidence type="ECO:0000313" key="2">
    <source>
        <dbReference type="EMBL" id="KAL0918771.1"/>
    </source>
</evidence>
<dbReference type="InterPro" id="IPR036691">
    <property type="entry name" value="Endo/exonu/phosph_ase_sf"/>
</dbReference>
<keyword evidence="3" id="KW-1185">Reference proteome</keyword>
<gene>
    <name evidence="2" type="ORF">M5K25_010804</name>
</gene>
<organism evidence="2 3">
    <name type="scientific">Dendrobium thyrsiflorum</name>
    <name type="common">Pinecone-like raceme dendrobium</name>
    <name type="synonym">Orchid</name>
    <dbReference type="NCBI Taxonomy" id="117978"/>
    <lineage>
        <taxon>Eukaryota</taxon>
        <taxon>Viridiplantae</taxon>
        <taxon>Streptophyta</taxon>
        <taxon>Embryophyta</taxon>
        <taxon>Tracheophyta</taxon>
        <taxon>Spermatophyta</taxon>
        <taxon>Magnoliopsida</taxon>
        <taxon>Liliopsida</taxon>
        <taxon>Asparagales</taxon>
        <taxon>Orchidaceae</taxon>
        <taxon>Epidendroideae</taxon>
        <taxon>Malaxideae</taxon>
        <taxon>Dendrobiinae</taxon>
        <taxon>Dendrobium</taxon>
    </lineage>
</organism>
<name>A0ABD0V865_DENTH</name>
<evidence type="ECO:0000256" key="1">
    <source>
        <dbReference type="SAM" id="MobiDB-lite"/>
    </source>
</evidence>
<evidence type="ECO:0000313" key="3">
    <source>
        <dbReference type="Proteomes" id="UP001552299"/>
    </source>
</evidence>
<feature type="compositionally biased region" description="Low complexity" evidence="1">
    <location>
        <begin position="122"/>
        <end position="135"/>
    </location>
</feature>
<dbReference type="Gene3D" id="3.60.10.10">
    <property type="entry name" value="Endonuclease/exonuclease/phosphatase"/>
    <property type="match status" value="1"/>
</dbReference>
<dbReference type="AlphaFoldDB" id="A0ABD0V865"/>
<comment type="caution">
    <text evidence="2">The sequence shown here is derived from an EMBL/GenBank/DDBJ whole genome shotgun (WGS) entry which is preliminary data.</text>
</comment>
<feature type="region of interest" description="Disordered" evidence="1">
    <location>
        <begin position="1"/>
        <end position="32"/>
    </location>
</feature>
<dbReference type="SUPFAM" id="SSF56219">
    <property type="entry name" value="DNase I-like"/>
    <property type="match status" value="1"/>
</dbReference>
<feature type="region of interest" description="Disordered" evidence="1">
    <location>
        <begin position="113"/>
        <end position="135"/>
    </location>
</feature>
<sequence>MAAGPKEFTGVRRRRQEKRQEGRPSGRPARNLPFLASGTWGSGAGQILGIGELGLGRIMMYDFDEERCWGGEAGVVAQSGSGCLSASLGGLANSQEGVGLKPAVPEESLLPAGTSCMEGRNSVPTSVGTSGVATSGGSIQMEVSSSIPGDVKNSAELNMSSNEHNKFSILNSWGHVELELDDVLNKKEREIVEEETRMGKDLSGEKPEKSKIKLQKELKSLEIKRLLVDSWDVFLFPAVGLSGGIMILWRTDIASFSVIEASSQTVIGELNIQNKGVWMVATVYGNSDVYKRQCLWECLEKNLSKDIPTIVAGDFNCLLS</sequence>
<dbReference type="EMBL" id="JANQDX010000009">
    <property type="protein sequence ID" value="KAL0918771.1"/>
    <property type="molecule type" value="Genomic_DNA"/>
</dbReference>
<proteinExistence type="predicted"/>
<dbReference type="Proteomes" id="UP001552299">
    <property type="component" value="Unassembled WGS sequence"/>
</dbReference>